<dbReference type="Pfam" id="PF01553">
    <property type="entry name" value="Acyltransferase"/>
    <property type="match status" value="1"/>
</dbReference>
<dbReference type="STRING" id="525903.Taci_0781"/>
<dbReference type="PANTHER" id="PTHR10434">
    <property type="entry name" value="1-ACYL-SN-GLYCEROL-3-PHOSPHATE ACYLTRANSFERASE"/>
    <property type="match status" value="1"/>
</dbReference>
<evidence type="ECO:0000259" key="3">
    <source>
        <dbReference type="SMART" id="SM00563"/>
    </source>
</evidence>
<sequence>MSEGFNQSRVFYLLVKGLFKGALSLYFKVRVRGLEGRELPSPLIVASNHCSHLDPPFIGAFFPGQLCYLAKEELFHNPLMGLALRGLGALPVDRDDQRGSSGPLRLMLKLLKEGRRVLIFPEGTRSPDGRLQPLEEGVAFLSLKARAPVLPVFIRGTFEAFPKGASFPRPGRVSLSFGDLIWPQGFLQDGAPEREARSHMLKAIGDSLMVLSEGHD</sequence>
<proteinExistence type="predicted"/>
<dbReference type="GO" id="GO:0006654">
    <property type="term" value="P:phosphatidic acid biosynthetic process"/>
    <property type="evidence" value="ECO:0007669"/>
    <property type="project" value="TreeGrafter"/>
</dbReference>
<evidence type="ECO:0000313" key="5">
    <source>
        <dbReference type="Proteomes" id="UP000002030"/>
    </source>
</evidence>
<dbReference type="SUPFAM" id="SSF69593">
    <property type="entry name" value="Glycerol-3-phosphate (1)-acyltransferase"/>
    <property type="match status" value="1"/>
</dbReference>
<evidence type="ECO:0000256" key="2">
    <source>
        <dbReference type="ARBA" id="ARBA00023315"/>
    </source>
</evidence>
<name>D1B9R1_THEAS</name>
<evidence type="ECO:0000313" key="4">
    <source>
        <dbReference type="EMBL" id="ACZ19014.1"/>
    </source>
</evidence>
<dbReference type="RefSeq" id="WP_012869529.1">
    <property type="nucleotide sequence ID" value="NC_013522.1"/>
</dbReference>
<dbReference type="GO" id="GO:0003841">
    <property type="term" value="F:1-acylglycerol-3-phosphate O-acyltransferase activity"/>
    <property type="evidence" value="ECO:0007669"/>
    <property type="project" value="TreeGrafter"/>
</dbReference>
<dbReference type="EnsemblBacteria" id="ACZ19014">
    <property type="protein sequence ID" value="ACZ19014"/>
    <property type="gene ID" value="Taci_0781"/>
</dbReference>
<dbReference type="EMBL" id="CP001818">
    <property type="protein sequence ID" value="ACZ19014.1"/>
    <property type="molecule type" value="Genomic_DNA"/>
</dbReference>
<keyword evidence="5" id="KW-1185">Reference proteome</keyword>
<dbReference type="CDD" id="cd07989">
    <property type="entry name" value="LPLAT_AGPAT-like"/>
    <property type="match status" value="1"/>
</dbReference>
<evidence type="ECO:0000256" key="1">
    <source>
        <dbReference type="ARBA" id="ARBA00022679"/>
    </source>
</evidence>
<reference evidence="4 5" key="1">
    <citation type="journal article" date="2009" name="Stand. Genomic Sci.">
        <title>Complete genome sequence of Thermanaerovibrio acidaminovorans type strain (Su883).</title>
        <authorList>
            <person name="Chovatia M."/>
            <person name="Sikorski J."/>
            <person name="Schroder M."/>
            <person name="Lapidus A."/>
            <person name="Nolan M."/>
            <person name="Tice H."/>
            <person name="Glavina Del Rio T."/>
            <person name="Copeland A."/>
            <person name="Cheng J.F."/>
            <person name="Lucas S."/>
            <person name="Chen F."/>
            <person name="Bruce D."/>
            <person name="Goodwin L."/>
            <person name="Pitluck S."/>
            <person name="Ivanova N."/>
            <person name="Mavromatis K."/>
            <person name="Ovchinnikova G."/>
            <person name="Pati A."/>
            <person name="Chen A."/>
            <person name="Palaniappan K."/>
            <person name="Land M."/>
            <person name="Hauser L."/>
            <person name="Chang Y.J."/>
            <person name="Jeffries C.D."/>
            <person name="Chain P."/>
            <person name="Saunders E."/>
            <person name="Detter J.C."/>
            <person name="Brettin T."/>
            <person name="Rohde M."/>
            <person name="Goker M."/>
            <person name="Spring S."/>
            <person name="Bristow J."/>
            <person name="Markowitz V."/>
            <person name="Hugenholtz P."/>
            <person name="Kyrpides N.C."/>
            <person name="Klenk H.P."/>
            <person name="Eisen J.A."/>
        </authorList>
    </citation>
    <scope>NUCLEOTIDE SEQUENCE [LARGE SCALE GENOMIC DNA]</scope>
    <source>
        <strain evidence="5">ATCC 49978 / DSM 6589 / Su883</strain>
    </source>
</reference>
<protein>
    <submittedName>
        <fullName evidence="4">1-acyl-sn-glycerol-3-phosphate acyltransferase</fullName>
    </submittedName>
</protein>
<dbReference type="HOGENOM" id="CLU_027938_4_5_0"/>
<dbReference type="SMART" id="SM00563">
    <property type="entry name" value="PlsC"/>
    <property type="match status" value="1"/>
</dbReference>
<keyword evidence="2 4" id="KW-0012">Acyltransferase</keyword>
<feature type="domain" description="Phospholipid/glycerol acyltransferase" evidence="3">
    <location>
        <begin position="43"/>
        <end position="157"/>
    </location>
</feature>
<dbReference type="PATRIC" id="fig|525903.6.peg.782"/>
<organism evidence="4 5">
    <name type="scientific">Thermanaerovibrio acidaminovorans (strain ATCC 49978 / DSM 6589 / Su883)</name>
    <name type="common">Selenomonas acidaminovorans</name>
    <dbReference type="NCBI Taxonomy" id="525903"/>
    <lineage>
        <taxon>Bacteria</taxon>
        <taxon>Thermotogati</taxon>
        <taxon>Synergistota</taxon>
        <taxon>Synergistia</taxon>
        <taxon>Synergistales</taxon>
        <taxon>Synergistaceae</taxon>
        <taxon>Thermanaerovibrio</taxon>
    </lineage>
</organism>
<dbReference type="Proteomes" id="UP000002030">
    <property type="component" value="Chromosome"/>
</dbReference>
<dbReference type="eggNOG" id="COG0204">
    <property type="taxonomic scope" value="Bacteria"/>
</dbReference>
<dbReference type="KEGG" id="tai:Taci_0781"/>
<accession>D1B9R1</accession>
<gene>
    <name evidence="4" type="ordered locus">Taci_0781</name>
</gene>
<dbReference type="PANTHER" id="PTHR10434:SF11">
    <property type="entry name" value="1-ACYL-SN-GLYCEROL-3-PHOSPHATE ACYLTRANSFERASE"/>
    <property type="match status" value="1"/>
</dbReference>
<dbReference type="AlphaFoldDB" id="D1B9R1"/>
<keyword evidence="1" id="KW-0808">Transferase</keyword>
<dbReference type="OrthoDB" id="9803035at2"/>
<dbReference type="InterPro" id="IPR002123">
    <property type="entry name" value="Plipid/glycerol_acylTrfase"/>
</dbReference>